<evidence type="ECO:0000256" key="5">
    <source>
        <dbReference type="ARBA" id="ARBA00023242"/>
    </source>
</evidence>
<dbReference type="GO" id="GO:0046983">
    <property type="term" value="F:protein dimerization activity"/>
    <property type="evidence" value="ECO:0007669"/>
    <property type="project" value="InterPro"/>
</dbReference>
<accession>A0A0W0G5M4</accession>
<keyword evidence="4" id="KW-0862">Zinc</keyword>
<feature type="compositionally biased region" description="Basic residues" evidence="6">
    <location>
        <begin position="1"/>
        <end position="10"/>
    </location>
</feature>
<proteinExistence type="predicted"/>
<dbReference type="PANTHER" id="PTHR46481:SF10">
    <property type="entry name" value="ZINC FINGER BED DOMAIN-CONTAINING PROTEIN 39"/>
    <property type="match status" value="1"/>
</dbReference>
<evidence type="ECO:0000256" key="2">
    <source>
        <dbReference type="ARBA" id="ARBA00022723"/>
    </source>
</evidence>
<dbReference type="Proteomes" id="UP000054988">
    <property type="component" value="Unassembled WGS sequence"/>
</dbReference>
<comment type="subcellular location">
    <subcellularLocation>
        <location evidence="1">Nucleus</location>
    </subcellularLocation>
</comment>
<evidence type="ECO:0000256" key="4">
    <source>
        <dbReference type="ARBA" id="ARBA00022833"/>
    </source>
</evidence>
<dbReference type="GO" id="GO:0005634">
    <property type="term" value="C:nucleus"/>
    <property type="evidence" value="ECO:0007669"/>
    <property type="project" value="UniProtKB-SubCell"/>
</dbReference>
<feature type="region of interest" description="Disordered" evidence="6">
    <location>
        <begin position="775"/>
        <end position="800"/>
    </location>
</feature>
<evidence type="ECO:0000313" key="9">
    <source>
        <dbReference type="Proteomes" id="UP000054988"/>
    </source>
</evidence>
<sequence>MPGCGKGKKRANAEAQSESVEPSNCRNTHKQKGKQGGPANPPAARSRSPSAPTHSSTCPITPSRDPIPHTIVEHPQPPPRRSRHTNVEDTHSPEEQEGSLRSHQPSREPSRERSRRRQSSREPSRGHSSHSRPLSLYEDEDDLFAFSPIGVDNTSTPRPAPALHQPGSRSRSQGQGHSIVHFTDLSPGEQFNWDDISDSSNDGRSVPATPTPRAHTKSALPQRSRVHVSHTPQHTLRTPLQHRLPVPKPGRRRAVMDFTHIPQNLNAGSETATNYLCDICLEIQAKSENPALVKVGTYGLKSSITNMRKHLLLHLPIWVAHCDHLGIVIDAKTVSDQVAAYQAENNVPVPATTQLKFKPFTVQGLSQRLMELIIAEDLPISFVESEQANILGHTMMSKVIIETWYRQMHELAKEIMRALGKISFTCNGWTDSTLYPFIAITVHWIKEVIIMDKTKDGVKTQTVLQFRSDVLAFHELLQSHTGAHLGEAFLYLVNCLGLLKKITCDNASNNETMCGRLGYRLQGMGIDFDEALNHIRCFAHIIHLAVTAILDKIDKVNLAAIFAAKDGSTLPANHKPGVLTHTRGMVHKCWASSQWRIAFSKLVTAAREGQELLLIKDISNCWSSSHHMLYQALELQPQLEDFRLDKVHGLDIVPYILHKYEWQAIEVCEVILKVPHAFQHFLSTNGTPCLAYTISAFHAIIDRWIRLQEEYPDFVDIIQQGINKLEELFLLAVTTDSDSVAVIHPNIKLDWIEQNCRYHKADILDTFHAELQQRCPGGSNLHMNDPQPQPSQASSSGKQDDDWAQSILQLGRRNKRYGERTVEAEAANYLYKDTALASDDKDGLLKYWELNRKKYPTIFALTMDLLPIQGTSVPCEQLFSSSRHTKTDLHTRLGAELMKAIQILKNSIKQNGPLDFTKQYKRSVEVTELEAIVRQDEEHVPDIADPDTYRGNLPDISFVDLPVVSSVEKFIYI</sequence>
<keyword evidence="2" id="KW-0479">Metal-binding</keyword>
<feature type="compositionally biased region" description="Basic and acidic residues" evidence="6">
    <location>
        <begin position="85"/>
        <end position="112"/>
    </location>
</feature>
<dbReference type="PANTHER" id="PTHR46481">
    <property type="entry name" value="ZINC FINGER BED DOMAIN-CONTAINING PROTEIN 4"/>
    <property type="match status" value="1"/>
</dbReference>
<dbReference type="EMBL" id="LATX01001060">
    <property type="protein sequence ID" value="KTB43862.1"/>
    <property type="molecule type" value="Genomic_DNA"/>
</dbReference>
<comment type="caution">
    <text evidence="8">The sequence shown here is derived from an EMBL/GenBank/DDBJ whole genome shotgun (WGS) entry which is preliminary data.</text>
</comment>
<evidence type="ECO:0000256" key="3">
    <source>
        <dbReference type="ARBA" id="ARBA00022771"/>
    </source>
</evidence>
<name>A0A0W0G5M4_MONRR</name>
<dbReference type="eggNOG" id="KOG1121">
    <property type="taxonomic scope" value="Eukaryota"/>
</dbReference>
<dbReference type="InterPro" id="IPR012337">
    <property type="entry name" value="RNaseH-like_sf"/>
</dbReference>
<organism evidence="8 9">
    <name type="scientific">Moniliophthora roreri</name>
    <name type="common">Frosty pod rot fungus</name>
    <name type="synonym">Monilia roreri</name>
    <dbReference type="NCBI Taxonomy" id="221103"/>
    <lineage>
        <taxon>Eukaryota</taxon>
        <taxon>Fungi</taxon>
        <taxon>Dikarya</taxon>
        <taxon>Basidiomycota</taxon>
        <taxon>Agaricomycotina</taxon>
        <taxon>Agaricomycetes</taxon>
        <taxon>Agaricomycetidae</taxon>
        <taxon>Agaricales</taxon>
        <taxon>Marasmiineae</taxon>
        <taxon>Marasmiaceae</taxon>
        <taxon>Moniliophthora</taxon>
    </lineage>
</organism>
<reference evidence="8 9" key="1">
    <citation type="submission" date="2015-12" db="EMBL/GenBank/DDBJ databases">
        <title>Draft genome sequence of Moniliophthora roreri, the causal agent of frosty pod rot of cacao.</title>
        <authorList>
            <person name="Aime M.C."/>
            <person name="Diaz-Valderrama J.R."/>
            <person name="Kijpornyongpan T."/>
            <person name="Phillips-Mora W."/>
        </authorList>
    </citation>
    <scope>NUCLEOTIDE SEQUENCE [LARGE SCALE GENOMIC DNA]</scope>
    <source>
        <strain evidence="8 9">MCA 2952</strain>
    </source>
</reference>
<evidence type="ECO:0000313" key="8">
    <source>
        <dbReference type="EMBL" id="KTB43862.1"/>
    </source>
</evidence>
<dbReference type="AlphaFoldDB" id="A0A0W0G5M4"/>
<gene>
    <name evidence="8" type="ORF">WG66_3561</name>
</gene>
<evidence type="ECO:0000259" key="7">
    <source>
        <dbReference type="Pfam" id="PF05699"/>
    </source>
</evidence>
<feature type="compositionally biased region" description="Low complexity" evidence="6">
    <location>
        <begin position="42"/>
        <end position="57"/>
    </location>
</feature>
<feature type="region of interest" description="Disordered" evidence="6">
    <location>
        <begin position="1"/>
        <end position="235"/>
    </location>
</feature>
<dbReference type="Pfam" id="PF05699">
    <property type="entry name" value="Dimer_Tnp_hAT"/>
    <property type="match status" value="1"/>
</dbReference>
<evidence type="ECO:0000256" key="6">
    <source>
        <dbReference type="SAM" id="MobiDB-lite"/>
    </source>
</evidence>
<dbReference type="GO" id="GO:0008270">
    <property type="term" value="F:zinc ion binding"/>
    <property type="evidence" value="ECO:0007669"/>
    <property type="project" value="UniProtKB-KW"/>
</dbReference>
<keyword evidence="5" id="KW-0539">Nucleus</keyword>
<keyword evidence="3" id="KW-0863">Zinc-finger</keyword>
<dbReference type="InterPro" id="IPR008906">
    <property type="entry name" value="HATC_C_dom"/>
</dbReference>
<feature type="domain" description="HAT C-terminal dimerisation" evidence="7">
    <location>
        <begin position="841"/>
        <end position="906"/>
    </location>
</feature>
<dbReference type="InterPro" id="IPR052035">
    <property type="entry name" value="ZnF_BED_domain_contain"/>
</dbReference>
<feature type="compositionally biased region" description="Polar residues" evidence="6">
    <location>
        <begin position="14"/>
        <end position="26"/>
    </location>
</feature>
<dbReference type="SUPFAM" id="SSF53098">
    <property type="entry name" value="Ribonuclease H-like"/>
    <property type="match status" value="1"/>
</dbReference>
<evidence type="ECO:0000256" key="1">
    <source>
        <dbReference type="ARBA" id="ARBA00004123"/>
    </source>
</evidence>
<protein>
    <recommendedName>
        <fullName evidence="7">HAT C-terminal dimerisation domain-containing protein</fullName>
    </recommendedName>
</protein>
<feature type="compositionally biased region" description="Low complexity" evidence="6">
    <location>
        <begin position="167"/>
        <end position="176"/>
    </location>
</feature>